<evidence type="ECO:0000256" key="1">
    <source>
        <dbReference type="SAM" id="Phobius"/>
    </source>
</evidence>
<dbReference type="Proteomes" id="UP000751190">
    <property type="component" value="Unassembled WGS sequence"/>
</dbReference>
<reference evidence="3" key="1">
    <citation type="submission" date="2021-05" db="EMBL/GenBank/DDBJ databases">
        <title>The genome of the haptophyte Pavlova lutheri (Diacronema luteri, Pavlovales) - a model for lipid biosynthesis in eukaryotic algae.</title>
        <authorList>
            <person name="Hulatt C.J."/>
            <person name="Posewitz M.C."/>
        </authorList>
    </citation>
    <scope>NUCLEOTIDE SEQUENCE</scope>
    <source>
        <strain evidence="3">NIVA-4/92</strain>
    </source>
</reference>
<keyword evidence="4" id="KW-1185">Reference proteome</keyword>
<feature type="transmembrane region" description="Helical" evidence="1">
    <location>
        <begin position="68"/>
        <end position="86"/>
    </location>
</feature>
<feature type="transmembrane region" description="Helical" evidence="1">
    <location>
        <begin position="106"/>
        <end position="131"/>
    </location>
</feature>
<name>A0A8J6CG46_DIALT</name>
<gene>
    <name evidence="3" type="ORF">KFE25_002084</name>
</gene>
<dbReference type="EMBL" id="JAGTXO010000008">
    <property type="protein sequence ID" value="KAG8466328.1"/>
    <property type="molecule type" value="Genomic_DNA"/>
</dbReference>
<keyword evidence="1" id="KW-0472">Membrane</keyword>
<proteinExistence type="predicted"/>
<evidence type="ECO:0000313" key="3">
    <source>
        <dbReference type="EMBL" id="KAG8466328.1"/>
    </source>
</evidence>
<feature type="chain" id="PRO_5035293409" description="Dolichol kinase" evidence="2">
    <location>
        <begin position="21"/>
        <end position="203"/>
    </location>
</feature>
<comment type="caution">
    <text evidence="3">The sequence shown here is derived from an EMBL/GenBank/DDBJ whole genome shotgun (WGS) entry which is preliminary data.</text>
</comment>
<feature type="signal peptide" evidence="2">
    <location>
        <begin position="1"/>
        <end position="20"/>
    </location>
</feature>
<dbReference type="AlphaFoldDB" id="A0A8J6CG46"/>
<keyword evidence="1" id="KW-0812">Transmembrane</keyword>
<sequence length="203" mass="22288">MLMLASSMGIAWLVSDLVSSREVSLTRRTLLVSSLALCATAKQCEALLAWVLALQPSVFRLHLRVGPLLGNAIMIYTFACTGYVHARRRRRALTARMYLESAWASVCFIAPALGIVLILASTASLFILATLDRVAELVTDKHIGALRSKEGRLYGAVYATLMSVYVDVQRRCVSSEPLLPTDSGRVARGTRRIDARGWIVHGR</sequence>
<keyword evidence="1" id="KW-1133">Transmembrane helix</keyword>
<organism evidence="3 4">
    <name type="scientific">Diacronema lutheri</name>
    <name type="common">Unicellular marine alga</name>
    <name type="synonym">Monochrysis lutheri</name>
    <dbReference type="NCBI Taxonomy" id="2081491"/>
    <lineage>
        <taxon>Eukaryota</taxon>
        <taxon>Haptista</taxon>
        <taxon>Haptophyta</taxon>
        <taxon>Pavlovophyceae</taxon>
        <taxon>Pavlovales</taxon>
        <taxon>Pavlovaceae</taxon>
        <taxon>Diacronema</taxon>
    </lineage>
</organism>
<evidence type="ECO:0008006" key="5">
    <source>
        <dbReference type="Google" id="ProtNLM"/>
    </source>
</evidence>
<keyword evidence="2" id="KW-0732">Signal</keyword>
<protein>
    <recommendedName>
        <fullName evidence="5">Dolichol kinase</fullName>
    </recommendedName>
</protein>
<evidence type="ECO:0000313" key="4">
    <source>
        <dbReference type="Proteomes" id="UP000751190"/>
    </source>
</evidence>
<evidence type="ECO:0000256" key="2">
    <source>
        <dbReference type="SAM" id="SignalP"/>
    </source>
</evidence>
<accession>A0A8J6CG46</accession>